<comment type="caution">
    <text evidence="5">The sequence shown here is derived from an EMBL/GenBank/DDBJ whole genome shotgun (WGS) entry which is preliminary data.</text>
</comment>
<dbReference type="PATRIC" id="fig|1365250.3.peg.660"/>
<evidence type="ECO:0000313" key="6">
    <source>
        <dbReference type="Proteomes" id="UP000076643"/>
    </source>
</evidence>
<dbReference type="RefSeq" id="WP_063358381.1">
    <property type="nucleotide sequence ID" value="NZ_AQHB01000025.1"/>
</dbReference>
<evidence type="ECO:0000256" key="2">
    <source>
        <dbReference type="ARBA" id="ARBA00023145"/>
    </source>
</evidence>
<keyword evidence="4" id="KW-0670">Pyruvate</keyword>
<proteinExistence type="predicted"/>
<gene>
    <name evidence="5" type="ORF">N475_08400</name>
</gene>
<dbReference type="GO" id="GO:0006646">
    <property type="term" value="P:phosphatidylethanolamine biosynthetic process"/>
    <property type="evidence" value="ECO:0007669"/>
    <property type="project" value="TreeGrafter"/>
</dbReference>
<keyword evidence="6" id="KW-1185">Reference proteome</keyword>
<dbReference type="Pfam" id="PF02666">
    <property type="entry name" value="PS_Dcarbxylase"/>
    <property type="match status" value="1"/>
</dbReference>
<name>A0A162A3I0_9GAMM</name>
<accession>A0A162A3I0</accession>
<keyword evidence="3" id="KW-0456">Lyase</keyword>
<evidence type="ECO:0000256" key="4">
    <source>
        <dbReference type="ARBA" id="ARBA00023317"/>
    </source>
</evidence>
<evidence type="ECO:0000313" key="5">
    <source>
        <dbReference type="EMBL" id="KZN43580.1"/>
    </source>
</evidence>
<sequence length="411" mass="46640">MSSITPISLPVPCIWSEHKKACDTHINKLTALFEQNPQYKYLYLGALSELCIETNIKRRKEVASYWLPYLYQQSGYTLTHFFKKWLTYTPTPSNPGEYIEYWDYLVNTETGLQLANQPPFKNWFKKFLDCHGKWINSTDSITTLPEWVKYTGTKEHPFDINNYELPDPKSPTGGFKSFNQFFLRNLKPNQRPEAEAPVIAPCDGGIFFLTQESQNVGKHQSYLLPNKSGDEFNLIEAIPGYGRLFVGGPLLDALLWFTDYHHFHAPVTGTVIEQGLYPGSYNYDFDDFDPNDPYGPLAPSNSDKAGWYQKLAKHQRYVWVIKTERLGLVAMVAIGFWGVGSITNAISTGEKIQSGQYMGHFGYGGSSIVLAFEPGKNLDFKVADKKIKGPDKPRLMKVRESLAAVKSGINH</sequence>
<dbReference type="GO" id="GO:0004609">
    <property type="term" value="F:phosphatidylserine decarboxylase activity"/>
    <property type="evidence" value="ECO:0007669"/>
    <property type="project" value="InterPro"/>
</dbReference>
<dbReference type="PANTHER" id="PTHR10067:SF9">
    <property type="entry name" value="PHOSPHATIDYLSERINE DECARBOXYLASE FAMILY PROTEIN (AFU_ORTHOLOGUE AFUA_7G01730)"/>
    <property type="match status" value="1"/>
</dbReference>
<keyword evidence="1" id="KW-0210">Decarboxylase</keyword>
<reference evidence="5 6" key="1">
    <citation type="submission" date="2013-07" db="EMBL/GenBank/DDBJ databases">
        <title>Comparative Genomic and Metabolomic Analysis of Twelve Strains of Pseudoalteromonas luteoviolacea.</title>
        <authorList>
            <person name="Vynne N.G."/>
            <person name="Mansson M."/>
            <person name="Gram L."/>
        </authorList>
    </citation>
    <scope>NUCLEOTIDE SEQUENCE [LARGE SCALE GENOMIC DNA]</scope>
    <source>
        <strain evidence="5 6">DSM 6061</strain>
    </source>
</reference>
<dbReference type="EMBL" id="AUYB01000078">
    <property type="protein sequence ID" value="KZN43580.1"/>
    <property type="molecule type" value="Genomic_DNA"/>
</dbReference>
<dbReference type="PANTHER" id="PTHR10067">
    <property type="entry name" value="PHOSPHATIDYLSERINE DECARBOXYLASE"/>
    <property type="match status" value="1"/>
</dbReference>
<organism evidence="5 6">
    <name type="scientific">Pseudoalteromonas luteoviolacea DSM 6061</name>
    <dbReference type="NCBI Taxonomy" id="1365250"/>
    <lineage>
        <taxon>Bacteria</taxon>
        <taxon>Pseudomonadati</taxon>
        <taxon>Pseudomonadota</taxon>
        <taxon>Gammaproteobacteria</taxon>
        <taxon>Alteromonadales</taxon>
        <taxon>Pseudoalteromonadaceae</taxon>
        <taxon>Pseudoalteromonas</taxon>
    </lineage>
</organism>
<evidence type="ECO:0000256" key="3">
    <source>
        <dbReference type="ARBA" id="ARBA00023239"/>
    </source>
</evidence>
<dbReference type="InterPro" id="IPR003817">
    <property type="entry name" value="PS_Dcarbxylase"/>
</dbReference>
<evidence type="ECO:0008006" key="7">
    <source>
        <dbReference type="Google" id="ProtNLM"/>
    </source>
</evidence>
<keyword evidence="2" id="KW-0865">Zymogen</keyword>
<dbReference type="AlphaFoldDB" id="A0A162A3I0"/>
<evidence type="ECO:0000256" key="1">
    <source>
        <dbReference type="ARBA" id="ARBA00022793"/>
    </source>
</evidence>
<dbReference type="Proteomes" id="UP000076643">
    <property type="component" value="Unassembled WGS sequence"/>
</dbReference>
<protein>
    <recommendedName>
        <fullName evidence="7">Phosphatidylserine decarboxylase</fullName>
    </recommendedName>
</protein>